<reference evidence="1 2" key="1">
    <citation type="submission" date="2017-08" db="EMBL/GenBank/DDBJ databases">
        <title>Aeromonas veronii bv sobria strain NS22 whole genome sequencing.</title>
        <authorList>
            <person name="Katharios P."/>
            <person name="Ha V.Q."/>
            <person name="Smyrli M."/>
        </authorList>
    </citation>
    <scope>NUCLEOTIDE SEQUENCE [LARGE SCALE GENOMIC DNA]</scope>
    <source>
        <strain evidence="1 2">NS22</strain>
    </source>
</reference>
<sequence>MIFRAATAINGIRLSKSGAKAGLVADWSFDAGWRVVRDMGWRGRRLVQSAAKPNMRSKTNQPVYLIEGMAIIE</sequence>
<dbReference type="EMBL" id="NQMC01000003">
    <property type="protein sequence ID" value="TYD47864.1"/>
    <property type="molecule type" value="Genomic_DNA"/>
</dbReference>
<keyword evidence="2" id="KW-1185">Reference proteome</keyword>
<evidence type="ECO:0000313" key="2">
    <source>
        <dbReference type="Proteomes" id="UP000323129"/>
    </source>
</evidence>
<dbReference type="Proteomes" id="UP000323129">
    <property type="component" value="Unassembled WGS sequence"/>
</dbReference>
<accession>A0ABY3MRP0</accession>
<organism evidence="1 2">
    <name type="scientific">Aeromonas veronii</name>
    <dbReference type="NCBI Taxonomy" id="654"/>
    <lineage>
        <taxon>Bacteria</taxon>
        <taxon>Pseudomonadati</taxon>
        <taxon>Pseudomonadota</taxon>
        <taxon>Gammaproteobacteria</taxon>
        <taxon>Aeromonadales</taxon>
        <taxon>Aeromonadaceae</taxon>
        <taxon>Aeromonas</taxon>
    </lineage>
</organism>
<proteinExistence type="predicted"/>
<evidence type="ECO:0000313" key="1">
    <source>
        <dbReference type="EMBL" id="TYD47864.1"/>
    </source>
</evidence>
<gene>
    <name evidence="1" type="ORF">CJF24_01870</name>
</gene>
<comment type="caution">
    <text evidence="1">The sequence shown here is derived from an EMBL/GenBank/DDBJ whole genome shotgun (WGS) entry which is preliminary data.</text>
</comment>
<name>A0ABY3MRP0_AERVE</name>
<protein>
    <submittedName>
        <fullName evidence="1">Uncharacterized protein</fullName>
    </submittedName>
</protein>